<dbReference type="EC" id="3.2.1.-" evidence="9"/>
<dbReference type="InterPro" id="IPR013320">
    <property type="entry name" value="ConA-like_dom_sf"/>
</dbReference>
<evidence type="ECO:0000256" key="1">
    <source>
        <dbReference type="ARBA" id="ARBA00001641"/>
    </source>
</evidence>
<dbReference type="InterPro" id="IPR001722">
    <property type="entry name" value="Glyco_hydro_7"/>
</dbReference>
<keyword evidence="7 9" id="KW-0326">Glycosidase</keyword>
<proteinExistence type="inferred from homology"/>
<evidence type="ECO:0000313" key="12">
    <source>
        <dbReference type="Proteomes" id="UP000800096"/>
    </source>
</evidence>
<dbReference type="AlphaFoldDB" id="A0A6A5QWN8"/>
<gene>
    <name evidence="11" type="ORF">BDU57DRAFT_470346</name>
</gene>
<keyword evidence="12" id="KW-1185">Reference proteome</keyword>
<dbReference type="GO" id="GO:0016162">
    <property type="term" value="F:cellulose 1,4-beta-cellobiosidase activity"/>
    <property type="evidence" value="ECO:0007669"/>
    <property type="project" value="UniProtKB-EC"/>
</dbReference>
<dbReference type="Gene3D" id="2.70.100.10">
    <property type="entry name" value="Glycoside hydrolase, family 7, domain"/>
    <property type="match status" value="1"/>
</dbReference>
<evidence type="ECO:0000256" key="4">
    <source>
        <dbReference type="ARBA" id="ARBA00022801"/>
    </source>
</evidence>
<dbReference type="FunFam" id="2.70.100.10:FF:000001">
    <property type="entry name" value="Glucanase"/>
    <property type="match status" value="1"/>
</dbReference>
<accession>A0A6A5QWN8</accession>
<keyword evidence="3 10" id="KW-0732">Signal</keyword>
<evidence type="ECO:0000256" key="8">
    <source>
        <dbReference type="ARBA" id="ARBA00023326"/>
    </source>
</evidence>
<evidence type="ECO:0000256" key="2">
    <source>
        <dbReference type="ARBA" id="ARBA00006044"/>
    </source>
</evidence>
<dbReference type="PANTHER" id="PTHR33753:SF2">
    <property type="entry name" value="GLYCOSIDE HYDROLASE FAMILY 7 PROTEIN"/>
    <property type="match status" value="1"/>
</dbReference>
<dbReference type="PANTHER" id="PTHR33753">
    <property type="entry name" value="1,4-BETA-D-GLUCAN CELLOBIOHYDROLASE B"/>
    <property type="match status" value="1"/>
</dbReference>
<evidence type="ECO:0000256" key="10">
    <source>
        <dbReference type="SAM" id="SignalP"/>
    </source>
</evidence>
<evidence type="ECO:0000256" key="9">
    <source>
        <dbReference type="RuleBase" id="RU361164"/>
    </source>
</evidence>
<dbReference type="SUPFAM" id="SSF49899">
    <property type="entry name" value="Concanavalin A-like lectins/glucanases"/>
    <property type="match status" value="1"/>
</dbReference>
<dbReference type="Proteomes" id="UP000800096">
    <property type="component" value="Unassembled WGS sequence"/>
</dbReference>
<reference evidence="11" key="1">
    <citation type="journal article" date="2020" name="Stud. Mycol.">
        <title>101 Dothideomycetes genomes: a test case for predicting lifestyles and emergence of pathogens.</title>
        <authorList>
            <person name="Haridas S."/>
            <person name="Albert R."/>
            <person name="Binder M."/>
            <person name="Bloem J."/>
            <person name="Labutti K."/>
            <person name="Salamov A."/>
            <person name="Andreopoulos B."/>
            <person name="Baker S."/>
            <person name="Barry K."/>
            <person name="Bills G."/>
            <person name="Bluhm B."/>
            <person name="Cannon C."/>
            <person name="Castanera R."/>
            <person name="Culley D."/>
            <person name="Daum C."/>
            <person name="Ezra D."/>
            <person name="Gonzalez J."/>
            <person name="Henrissat B."/>
            <person name="Kuo A."/>
            <person name="Liang C."/>
            <person name="Lipzen A."/>
            <person name="Lutzoni F."/>
            <person name="Magnuson J."/>
            <person name="Mondo S."/>
            <person name="Nolan M."/>
            <person name="Ohm R."/>
            <person name="Pangilinan J."/>
            <person name="Park H.-J."/>
            <person name="Ramirez L."/>
            <person name="Alfaro M."/>
            <person name="Sun H."/>
            <person name="Tritt A."/>
            <person name="Yoshinaga Y."/>
            <person name="Zwiers L.-H."/>
            <person name="Turgeon B."/>
            <person name="Goodwin S."/>
            <person name="Spatafora J."/>
            <person name="Crous P."/>
            <person name="Grigoriev I."/>
        </authorList>
    </citation>
    <scope>NUCLEOTIDE SEQUENCE</scope>
    <source>
        <strain evidence="11">HMLAC05119</strain>
    </source>
</reference>
<protein>
    <recommendedName>
        <fullName evidence="9">Glucanase</fullName>
        <ecNumber evidence="9">3.2.1.-</ecNumber>
    </recommendedName>
</protein>
<evidence type="ECO:0000313" key="11">
    <source>
        <dbReference type="EMBL" id="KAF1919843.1"/>
    </source>
</evidence>
<evidence type="ECO:0000256" key="7">
    <source>
        <dbReference type="ARBA" id="ARBA00023295"/>
    </source>
</evidence>
<name>A0A6A5QWN8_AMPQU</name>
<dbReference type="GO" id="GO:0030245">
    <property type="term" value="P:cellulose catabolic process"/>
    <property type="evidence" value="ECO:0007669"/>
    <property type="project" value="UniProtKB-KW"/>
</dbReference>
<dbReference type="OrthoDB" id="412382at2759"/>
<feature type="signal peptide" evidence="10">
    <location>
        <begin position="1"/>
        <end position="18"/>
    </location>
</feature>
<sequence>MYRTLALATISLFGAARAQQVGTVTTETHPKLSWKTCTGTGGTSCTTKQGSIVLDSNWRWTHVTSGYTNCYDGNSWNTTACPDGSTCTKNCAVDGADYQGTYGISTSSNALTLKFVTKSSNAANIGSRTYLMESDTKYQMFNLIGKEFTFDVDVSKLPCGLNGALYFVEMAADGGINKGNNKAGAKYGTGYCDSQCPHDIKFINGKANVEGWNPSDNDPNAGVGKIGACCAEMDIWEANSISTAYTPHPCKGTGIQECSDAVTCGDADNRYKGVCDKDGCDFNSYRMGVTDFYGPGATLDTTKKMTVVTQFIGSGSKLSDIKRFYVQNGKTYANSDSAIAGVTGNSITEAFCDAQKKAFGDTSSFKTLGGLNGMGASLARGHVLVMSLWDDHAVNMLWLDSTYPTDSTKPGAVRGTCPTDSGKPEDVELNSPDSTVVFSDIKFGPIGSTFKTV</sequence>
<evidence type="ECO:0000256" key="5">
    <source>
        <dbReference type="ARBA" id="ARBA00023001"/>
    </source>
</evidence>
<evidence type="ECO:0000256" key="3">
    <source>
        <dbReference type="ARBA" id="ARBA00022729"/>
    </source>
</evidence>
<keyword evidence="4 9" id="KW-0378">Hydrolase</keyword>
<organism evidence="11 12">
    <name type="scientific">Ampelomyces quisqualis</name>
    <name type="common">Powdery mildew agent</name>
    <dbReference type="NCBI Taxonomy" id="50730"/>
    <lineage>
        <taxon>Eukaryota</taxon>
        <taxon>Fungi</taxon>
        <taxon>Dikarya</taxon>
        <taxon>Ascomycota</taxon>
        <taxon>Pezizomycotina</taxon>
        <taxon>Dothideomycetes</taxon>
        <taxon>Pleosporomycetidae</taxon>
        <taxon>Pleosporales</taxon>
        <taxon>Pleosporineae</taxon>
        <taxon>Phaeosphaeriaceae</taxon>
        <taxon>Ampelomyces</taxon>
    </lineage>
</organism>
<keyword evidence="5 9" id="KW-0136">Cellulose degradation</keyword>
<dbReference type="Pfam" id="PF00840">
    <property type="entry name" value="Glyco_hydro_7"/>
    <property type="match status" value="1"/>
</dbReference>
<comment type="catalytic activity">
    <reaction evidence="1">
        <text>Hydrolysis of (1-&gt;4)-beta-D-glucosidic linkages in cellulose and cellotetraose, releasing cellobiose from the non-reducing ends of the chains.</text>
        <dbReference type="EC" id="3.2.1.91"/>
    </reaction>
</comment>
<dbReference type="CDD" id="cd07999">
    <property type="entry name" value="GH7_CBH_EG"/>
    <property type="match status" value="1"/>
</dbReference>
<dbReference type="PRINTS" id="PR00734">
    <property type="entry name" value="GLHYDRLASE7"/>
</dbReference>
<keyword evidence="6" id="KW-0119">Carbohydrate metabolism</keyword>
<dbReference type="InterPro" id="IPR037019">
    <property type="entry name" value="Glyco_hydro_7_sf"/>
</dbReference>
<evidence type="ECO:0000256" key="6">
    <source>
        <dbReference type="ARBA" id="ARBA00023277"/>
    </source>
</evidence>
<keyword evidence="8 9" id="KW-0624">Polysaccharide degradation</keyword>
<dbReference type="EMBL" id="ML979133">
    <property type="protein sequence ID" value="KAF1919843.1"/>
    <property type="molecule type" value="Genomic_DNA"/>
</dbReference>
<feature type="chain" id="PRO_5025519109" description="Glucanase" evidence="10">
    <location>
        <begin position="19"/>
        <end position="453"/>
    </location>
</feature>
<comment type="similarity">
    <text evidence="2 9">Belongs to the glycosyl hydrolase 7 (cellulase C) family.</text>
</comment>